<keyword evidence="3" id="KW-1185">Reference proteome</keyword>
<evidence type="ECO:0000313" key="2">
    <source>
        <dbReference type="EMBL" id="KAF9489317.1"/>
    </source>
</evidence>
<dbReference type="EMBL" id="MU154675">
    <property type="protein sequence ID" value="KAF9489317.1"/>
    <property type="molecule type" value="Genomic_DNA"/>
</dbReference>
<evidence type="ECO:0000313" key="3">
    <source>
        <dbReference type="Proteomes" id="UP000807025"/>
    </source>
</evidence>
<proteinExistence type="predicted"/>
<keyword evidence="1" id="KW-0812">Transmembrane</keyword>
<evidence type="ECO:0000256" key="1">
    <source>
        <dbReference type="SAM" id="Phobius"/>
    </source>
</evidence>
<dbReference type="Proteomes" id="UP000807025">
    <property type="component" value="Unassembled WGS sequence"/>
</dbReference>
<keyword evidence="1" id="KW-1133">Transmembrane helix</keyword>
<dbReference type="AlphaFoldDB" id="A0A9P5ZKZ9"/>
<name>A0A9P5ZKZ9_PLEER</name>
<keyword evidence="1" id="KW-0472">Membrane</keyword>
<comment type="caution">
    <text evidence="2">The sequence shown here is derived from an EMBL/GenBank/DDBJ whole genome shotgun (WGS) entry which is preliminary data.</text>
</comment>
<protein>
    <recommendedName>
        <fullName evidence="4">Transmembrane protein</fullName>
    </recommendedName>
</protein>
<gene>
    <name evidence="2" type="ORF">BDN71DRAFT_330393</name>
</gene>
<feature type="transmembrane region" description="Helical" evidence="1">
    <location>
        <begin position="150"/>
        <end position="172"/>
    </location>
</feature>
<sequence length="275" mass="31272">MQRVESDVYKRKRLLGAYPVPLVPFRIISFRPFRLQPPALAAVFVPVPSSFEPLRSRVRFASCMGWCSPFRFASHFASRFNFRGHLPSSRLAPLVSFLLSSSFRPFQKIPVSRSLRRADFPHSSHSQTTSDLRLRVRVLCRPMLWGSSSFWLYAFVLGAGAVWFVLGIRGSWGTRGRSRRSWSCRDHGYVVCRGRRWAAARSSHGTFHDTPARRPLSSPFSIRSLISLFSFQRPTRRLHSTRTKACLERAQSALTFSIDAGTTEARDGHVPSLAQ</sequence>
<organism evidence="2 3">
    <name type="scientific">Pleurotus eryngii</name>
    <name type="common">Boletus of the steppes</name>
    <dbReference type="NCBI Taxonomy" id="5323"/>
    <lineage>
        <taxon>Eukaryota</taxon>
        <taxon>Fungi</taxon>
        <taxon>Dikarya</taxon>
        <taxon>Basidiomycota</taxon>
        <taxon>Agaricomycotina</taxon>
        <taxon>Agaricomycetes</taxon>
        <taxon>Agaricomycetidae</taxon>
        <taxon>Agaricales</taxon>
        <taxon>Pleurotineae</taxon>
        <taxon>Pleurotaceae</taxon>
        <taxon>Pleurotus</taxon>
    </lineage>
</organism>
<reference evidence="2" key="1">
    <citation type="submission" date="2020-11" db="EMBL/GenBank/DDBJ databases">
        <authorList>
            <consortium name="DOE Joint Genome Institute"/>
            <person name="Ahrendt S."/>
            <person name="Riley R."/>
            <person name="Andreopoulos W."/>
            <person name="Labutti K."/>
            <person name="Pangilinan J."/>
            <person name="Ruiz-Duenas F.J."/>
            <person name="Barrasa J.M."/>
            <person name="Sanchez-Garcia M."/>
            <person name="Camarero S."/>
            <person name="Miyauchi S."/>
            <person name="Serrano A."/>
            <person name="Linde D."/>
            <person name="Babiker R."/>
            <person name="Drula E."/>
            <person name="Ayuso-Fernandez I."/>
            <person name="Pacheco R."/>
            <person name="Padilla G."/>
            <person name="Ferreira P."/>
            <person name="Barriuso J."/>
            <person name="Kellner H."/>
            <person name="Castanera R."/>
            <person name="Alfaro M."/>
            <person name="Ramirez L."/>
            <person name="Pisabarro A.G."/>
            <person name="Kuo A."/>
            <person name="Tritt A."/>
            <person name="Lipzen A."/>
            <person name="He G."/>
            <person name="Yan M."/>
            <person name="Ng V."/>
            <person name="Cullen D."/>
            <person name="Martin F."/>
            <person name="Rosso M.-N."/>
            <person name="Henrissat B."/>
            <person name="Hibbett D."/>
            <person name="Martinez A.T."/>
            <person name="Grigoriev I.V."/>
        </authorList>
    </citation>
    <scope>NUCLEOTIDE SEQUENCE</scope>
    <source>
        <strain evidence="2">ATCC 90797</strain>
    </source>
</reference>
<accession>A0A9P5ZKZ9</accession>
<evidence type="ECO:0008006" key="4">
    <source>
        <dbReference type="Google" id="ProtNLM"/>
    </source>
</evidence>